<keyword evidence="7" id="KW-0965">Cell junction</keyword>
<protein>
    <recommendedName>
        <fullName evidence="12">Innexin</fullName>
    </recommendedName>
</protein>
<dbReference type="EMBL" id="KN732994">
    <property type="protein sequence ID" value="KIH58550.1"/>
    <property type="molecule type" value="Genomic_DNA"/>
</dbReference>
<dbReference type="Pfam" id="PF00876">
    <property type="entry name" value="Innexin"/>
    <property type="match status" value="2"/>
</dbReference>
<dbReference type="GO" id="GO:0005921">
    <property type="term" value="C:gap junction"/>
    <property type="evidence" value="ECO:0007669"/>
    <property type="project" value="UniProtKB-SubCell"/>
</dbReference>
<comment type="caution">
    <text evidence="12">Lacks conserved residue(s) required for the propagation of feature annotation.</text>
</comment>
<dbReference type="GO" id="GO:0005243">
    <property type="term" value="F:gap junction channel activity"/>
    <property type="evidence" value="ECO:0007669"/>
    <property type="project" value="TreeGrafter"/>
</dbReference>
<evidence type="ECO:0000313" key="14">
    <source>
        <dbReference type="Proteomes" id="UP000054047"/>
    </source>
</evidence>
<feature type="transmembrane region" description="Helical" evidence="12">
    <location>
        <begin position="268"/>
        <end position="288"/>
    </location>
</feature>
<feature type="transmembrane region" description="Helical" evidence="12">
    <location>
        <begin position="333"/>
        <end position="357"/>
    </location>
</feature>
<evidence type="ECO:0000256" key="7">
    <source>
        <dbReference type="ARBA" id="ARBA00022949"/>
    </source>
</evidence>
<keyword evidence="5 12" id="KW-0812">Transmembrane</keyword>
<keyword evidence="10 12" id="KW-0472">Membrane</keyword>
<comment type="function">
    <text evidence="12">Structural component of the gap junctions.</text>
</comment>
<keyword evidence="9 12" id="KW-0406">Ion transport</keyword>
<dbReference type="GO" id="GO:0005886">
    <property type="term" value="C:plasma membrane"/>
    <property type="evidence" value="ECO:0007669"/>
    <property type="project" value="UniProtKB-SubCell"/>
</dbReference>
<dbReference type="Proteomes" id="UP000054047">
    <property type="component" value="Unassembled WGS sequence"/>
</dbReference>
<evidence type="ECO:0000256" key="1">
    <source>
        <dbReference type="ARBA" id="ARBA00004610"/>
    </source>
</evidence>
<reference evidence="13 14" key="1">
    <citation type="submission" date="2013-12" db="EMBL/GenBank/DDBJ databases">
        <title>Draft genome of the parsitic nematode Ancylostoma duodenale.</title>
        <authorList>
            <person name="Mitreva M."/>
        </authorList>
    </citation>
    <scope>NUCLEOTIDE SEQUENCE [LARGE SCALE GENOMIC DNA]</scope>
    <source>
        <strain evidence="13 14">Zhejiang</strain>
    </source>
</reference>
<dbReference type="PANTHER" id="PTHR11893">
    <property type="entry name" value="INNEXIN"/>
    <property type="match status" value="1"/>
</dbReference>
<evidence type="ECO:0000256" key="4">
    <source>
        <dbReference type="ARBA" id="ARBA00022475"/>
    </source>
</evidence>
<feature type="transmembrane region" description="Helical" evidence="12">
    <location>
        <begin position="53"/>
        <end position="70"/>
    </location>
</feature>
<proteinExistence type="inferred from homology"/>
<sequence length="450" mass="51682">MSASALVGTADVVPLHGSDFVNQYCYVHGTYFVSLNESLPYEESERRRIPINYYQWVPYILAVQAFLFYLPRFVWKSLIAVCGYDLAGAIQYVDGFWATVKTNDATFKARIAAFEGRASAYIWDGLRLARCKGSRDMALFYTISTVIQSLNAWVQWYWLNSLLQSPLYTLWGPALVSDLVRGNDWQVPYILAVQAFLFYLPRFVWKSLIAVCGYDLAGAIQYVDGFWTTVKTNDATFKARIAAFEGRASAYIWDGLRLARCKGSRDMALFYTISTVIQSLNAWVQWYWLNSLLQSPLYTLWGPALVSDLVRGNDWQLDTVLCVLTLNIYYEKLFIFLWFWLLFVAIVSTTNSIYWIVSLCVSTKARRIITDYLATDPDSKTNRLTTEQFFRLLGKDGLFVLQQMALNLGDIPASYLSIAMRNVGEHWIEENQDHNLIVDEKQPLKNFKSV</sequence>
<feature type="transmembrane region" description="Helical" evidence="12">
    <location>
        <begin position="187"/>
        <end position="205"/>
    </location>
</feature>
<evidence type="ECO:0000256" key="12">
    <source>
        <dbReference type="RuleBase" id="RU010713"/>
    </source>
</evidence>
<dbReference type="AlphaFoldDB" id="A0A0C2GBX1"/>
<keyword evidence="11 12" id="KW-0407">Ion channel</keyword>
<evidence type="ECO:0000256" key="2">
    <source>
        <dbReference type="ARBA" id="ARBA00004651"/>
    </source>
</evidence>
<dbReference type="PRINTS" id="PR01262">
    <property type="entry name" value="INNEXIN"/>
</dbReference>
<evidence type="ECO:0000256" key="8">
    <source>
        <dbReference type="ARBA" id="ARBA00022989"/>
    </source>
</evidence>
<evidence type="ECO:0000256" key="11">
    <source>
        <dbReference type="ARBA" id="ARBA00023303"/>
    </source>
</evidence>
<accession>A0A0C2GBX1</accession>
<evidence type="ECO:0000256" key="5">
    <source>
        <dbReference type="ARBA" id="ARBA00022692"/>
    </source>
</evidence>
<evidence type="ECO:0000256" key="3">
    <source>
        <dbReference type="ARBA" id="ARBA00022448"/>
    </source>
</evidence>
<comment type="subcellular location">
    <subcellularLocation>
        <location evidence="1">Cell junction</location>
        <location evidence="1">Gap junction</location>
    </subcellularLocation>
    <subcellularLocation>
        <location evidence="2 12">Cell membrane</location>
        <topology evidence="2 12">Multi-pass membrane protein</topology>
    </subcellularLocation>
</comment>
<keyword evidence="6" id="KW-0303">Gap junction</keyword>
<keyword evidence="8 12" id="KW-1133">Transmembrane helix</keyword>
<dbReference type="OrthoDB" id="5867527at2759"/>
<name>A0A0C2GBX1_9BILA</name>
<feature type="transmembrane region" description="Helical" evidence="12">
    <location>
        <begin position="138"/>
        <end position="158"/>
    </location>
</feature>
<evidence type="ECO:0000256" key="9">
    <source>
        <dbReference type="ARBA" id="ARBA00023065"/>
    </source>
</evidence>
<comment type="similarity">
    <text evidence="12">Belongs to the pannexin family.</text>
</comment>
<keyword evidence="4" id="KW-1003">Cell membrane</keyword>
<dbReference type="PROSITE" id="PS51013">
    <property type="entry name" value="PANNEXIN"/>
    <property type="match status" value="1"/>
</dbReference>
<evidence type="ECO:0000313" key="13">
    <source>
        <dbReference type="EMBL" id="KIH58550.1"/>
    </source>
</evidence>
<evidence type="ECO:0000256" key="6">
    <source>
        <dbReference type="ARBA" id="ARBA00022868"/>
    </source>
</evidence>
<dbReference type="PANTHER" id="PTHR11893:SF10">
    <property type="entry name" value="INNEXIN-6"/>
    <property type="match status" value="1"/>
</dbReference>
<keyword evidence="3 12" id="KW-0813">Transport</keyword>
<dbReference type="InterPro" id="IPR000990">
    <property type="entry name" value="Innexin"/>
</dbReference>
<keyword evidence="14" id="KW-1185">Reference proteome</keyword>
<organism evidence="13 14">
    <name type="scientific">Ancylostoma duodenale</name>
    <dbReference type="NCBI Taxonomy" id="51022"/>
    <lineage>
        <taxon>Eukaryota</taxon>
        <taxon>Metazoa</taxon>
        <taxon>Ecdysozoa</taxon>
        <taxon>Nematoda</taxon>
        <taxon>Chromadorea</taxon>
        <taxon>Rhabditida</taxon>
        <taxon>Rhabditina</taxon>
        <taxon>Rhabditomorpha</taxon>
        <taxon>Strongyloidea</taxon>
        <taxon>Ancylostomatidae</taxon>
        <taxon>Ancylostomatinae</taxon>
        <taxon>Ancylostoma</taxon>
    </lineage>
</organism>
<dbReference type="GO" id="GO:0034220">
    <property type="term" value="P:monoatomic ion transmembrane transport"/>
    <property type="evidence" value="ECO:0007669"/>
    <property type="project" value="UniProtKB-KW"/>
</dbReference>
<gene>
    <name evidence="12" type="primary">inx</name>
    <name evidence="13" type="ORF">ANCDUO_11243</name>
</gene>
<evidence type="ECO:0000256" key="10">
    <source>
        <dbReference type="ARBA" id="ARBA00023136"/>
    </source>
</evidence>